<dbReference type="InterPro" id="IPR000550">
    <property type="entry name" value="Hppk"/>
</dbReference>
<keyword evidence="7 14" id="KW-0418">Kinase</keyword>
<sequence>MTMKNKSRAFLGFGGNLGNPLERFRHARETLAKHPKISVISSAPLYQTPPIGGPEGQPDFLNTVVEIHTGLFPAELLQLCGQIEACADRIREQHWGPRTLDIDLLLIDELILEDPQLTLPHPRMHQRHFVLLPLNDLAPQLNHPLLHKTISHLLQALPVADGIIRVNETW</sequence>
<evidence type="ECO:0000256" key="7">
    <source>
        <dbReference type="ARBA" id="ARBA00022777"/>
    </source>
</evidence>
<evidence type="ECO:0000256" key="9">
    <source>
        <dbReference type="ARBA" id="ARBA00022909"/>
    </source>
</evidence>
<keyword evidence="6" id="KW-0547">Nucleotide-binding</keyword>
<dbReference type="Gene3D" id="3.30.70.560">
    <property type="entry name" value="7,8-Dihydro-6-hydroxymethylpterin-pyrophosphokinase HPPK"/>
    <property type="match status" value="1"/>
</dbReference>
<comment type="pathway">
    <text evidence="1">Cofactor biosynthesis; tetrahydrofolate biosynthesis; 2-amino-4-hydroxy-6-hydroxymethyl-7,8-dihydropteridine diphosphate from 7,8-dihydroneopterin triphosphate: step 4/4.</text>
</comment>
<comment type="similarity">
    <text evidence="2">Belongs to the HPPK family.</text>
</comment>
<dbReference type="EMBL" id="FNQN01000001">
    <property type="protein sequence ID" value="SDZ74367.1"/>
    <property type="molecule type" value="Genomic_DNA"/>
</dbReference>
<dbReference type="PANTHER" id="PTHR43071:SF1">
    <property type="entry name" value="2-AMINO-4-HYDROXY-6-HYDROXYMETHYLDIHYDROPTERIDINE PYROPHOSPHOKINASE"/>
    <property type="match status" value="1"/>
</dbReference>
<evidence type="ECO:0000256" key="3">
    <source>
        <dbReference type="ARBA" id="ARBA00013253"/>
    </source>
</evidence>
<dbReference type="AlphaFoldDB" id="A0A1H3VHW2"/>
<feature type="domain" description="7,8-dihydro-6-hydroxymethylpterin-pyrophosphokinase" evidence="13">
    <location>
        <begin position="94"/>
        <end position="105"/>
    </location>
</feature>
<dbReference type="Pfam" id="PF01288">
    <property type="entry name" value="HPPK"/>
    <property type="match status" value="1"/>
</dbReference>
<keyword evidence="5" id="KW-0808">Transferase</keyword>
<evidence type="ECO:0000256" key="5">
    <source>
        <dbReference type="ARBA" id="ARBA00022679"/>
    </source>
</evidence>
<accession>A0A1H3VHW2</accession>
<protein>
    <recommendedName>
        <fullName evidence="4">2-amino-4-hydroxy-6-hydroxymethyldihydropteridine pyrophosphokinase</fullName>
        <ecNumber evidence="3">2.7.6.3</ecNumber>
    </recommendedName>
    <alternativeName>
        <fullName evidence="11">6-hydroxymethyl-7,8-dihydropterin pyrophosphokinase</fullName>
    </alternativeName>
    <alternativeName>
        <fullName evidence="12">7,8-dihydro-6-hydroxymethylpterin-pyrophosphokinase</fullName>
    </alternativeName>
</protein>
<dbReference type="UniPathway" id="UPA00077">
    <property type="reaction ID" value="UER00155"/>
</dbReference>
<evidence type="ECO:0000256" key="6">
    <source>
        <dbReference type="ARBA" id="ARBA00022741"/>
    </source>
</evidence>
<evidence type="ECO:0000256" key="12">
    <source>
        <dbReference type="ARBA" id="ARBA00033413"/>
    </source>
</evidence>
<dbReference type="InterPro" id="IPR035907">
    <property type="entry name" value="Hppk_sf"/>
</dbReference>
<organism evidence="14 15">
    <name type="scientific">Desulfuromusa kysingii</name>
    <dbReference type="NCBI Taxonomy" id="37625"/>
    <lineage>
        <taxon>Bacteria</taxon>
        <taxon>Pseudomonadati</taxon>
        <taxon>Thermodesulfobacteriota</taxon>
        <taxon>Desulfuromonadia</taxon>
        <taxon>Desulfuromonadales</taxon>
        <taxon>Geopsychrobacteraceae</taxon>
        <taxon>Desulfuromusa</taxon>
    </lineage>
</organism>
<reference evidence="14 15" key="1">
    <citation type="submission" date="2016-10" db="EMBL/GenBank/DDBJ databases">
        <authorList>
            <person name="de Groot N.N."/>
        </authorList>
    </citation>
    <scope>NUCLEOTIDE SEQUENCE [LARGE SCALE GENOMIC DNA]</scope>
    <source>
        <strain evidence="14 15">DSM 7343</strain>
    </source>
</reference>
<dbReference type="GO" id="GO:0003848">
    <property type="term" value="F:2-amino-4-hydroxy-6-hydroxymethyldihydropteridine diphosphokinase activity"/>
    <property type="evidence" value="ECO:0007669"/>
    <property type="project" value="UniProtKB-EC"/>
</dbReference>
<evidence type="ECO:0000313" key="14">
    <source>
        <dbReference type="EMBL" id="SDZ74367.1"/>
    </source>
</evidence>
<gene>
    <name evidence="14" type="ORF">SAMN05660420_00070</name>
</gene>
<dbReference type="PROSITE" id="PS00794">
    <property type="entry name" value="HPPK"/>
    <property type="match status" value="1"/>
</dbReference>
<dbReference type="GO" id="GO:0005524">
    <property type="term" value="F:ATP binding"/>
    <property type="evidence" value="ECO:0007669"/>
    <property type="project" value="UniProtKB-KW"/>
</dbReference>
<evidence type="ECO:0000259" key="13">
    <source>
        <dbReference type="PROSITE" id="PS00794"/>
    </source>
</evidence>
<evidence type="ECO:0000256" key="4">
    <source>
        <dbReference type="ARBA" id="ARBA00016218"/>
    </source>
</evidence>
<evidence type="ECO:0000256" key="2">
    <source>
        <dbReference type="ARBA" id="ARBA00005810"/>
    </source>
</evidence>
<dbReference type="STRING" id="37625.SAMN05660420_00070"/>
<evidence type="ECO:0000256" key="1">
    <source>
        <dbReference type="ARBA" id="ARBA00005051"/>
    </source>
</evidence>
<dbReference type="Proteomes" id="UP000199409">
    <property type="component" value="Unassembled WGS sequence"/>
</dbReference>
<name>A0A1H3VHW2_9BACT</name>
<evidence type="ECO:0000256" key="8">
    <source>
        <dbReference type="ARBA" id="ARBA00022840"/>
    </source>
</evidence>
<dbReference type="GO" id="GO:0046654">
    <property type="term" value="P:tetrahydrofolate biosynthetic process"/>
    <property type="evidence" value="ECO:0007669"/>
    <property type="project" value="UniProtKB-UniPathway"/>
</dbReference>
<proteinExistence type="inferred from homology"/>
<dbReference type="GO" id="GO:0046656">
    <property type="term" value="P:folic acid biosynthetic process"/>
    <property type="evidence" value="ECO:0007669"/>
    <property type="project" value="UniProtKB-KW"/>
</dbReference>
<evidence type="ECO:0000256" key="10">
    <source>
        <dbReference type="ARBA" id="ARBA00029409"/>
    </source>
</evidence>
<dbReference type="EC" id="2.7.6.3" evidence="3"/>
<evidence type="ECO:0000256" key="11">
    <source>
        <dbReference type="ARBA" id="ARBA00029766"/>
    </source>
</evidence>
<dbReference type="GO" id="GO:0016301">
    <property type="term" value="F:kinase activity"/>
    <property type="evidence" value="ECO:0007669"/>
    <property type="project" value="UniProtKB-KW"/>
</dbReference>
<keyword evidence="8" id="KW-0067">ATP-binding</keyword>
<keyword evidence="9" id="KW-0289">Folate biosynthesis</keyword>
<comment type="function">
    <text evidence="10">Catalyzes the transfer of pyrophosphate from adenosine triphosphate (ATP) to 6-hydroxymethyl-7,8-dihydropterin, an enzymatic step in folate biosynthesis pathway.</text>
</comment>
<dbReference type="CDD" id="cd00483">
    <property type="entry name" value="HPPK"/>
    <property type="match status" value="1"/>
</dbReference>
<evidence type="ECO:0000313" key="15">
    <source>
        <dbReference type="Proteomes" id="UP000199409"/>
    </source>
</evidence>
<dbReference type="PANTHER" id="PTHR43071">
    <property type="entry name" value="2-AMINO-4-HYDROXY-6-HYDROXYMETHYLDIHYDROPTERIDINE PYROPHOSPHOKINASE"/>
    <property type="match status" value="1"/>
</dbReference>
<keyword evidence="15" id="KW-1185">Reference proteome</keyword>
<dbReference type="NCBIfam" id="TIGR01498">
    <property type="entry name" value="folK"/>
    <property type="match status" value="1"/>
</dbReference>
<dbReference type="SUPFAM" id="SSF55083">
    <property type="entry name" value="6-hydroxymethyl-7,8-dihydropterin pyrophosphokinase, HPPK"/>
    <property type="match status" value="1"/>
</dbReference>